<dbReference type="Proteomes" id="UP000270046">
    <property type="component" value="Chromosome"/>
</dbReference>
<protein>
    <submittedName>
        <fullName evidence="2">DoxX family membrane protein</fullName>
    </submittedName>
</protein>
<dbReference type="EMBL" id="CP032869">
    <property type="protein sequence ID" value="AYL95685.1"/>
    <property type="molecule type" value="Genomic_DNA"/>
</dbReference>
<evidence type="ECO:0000256" key="1">
    <source>
        <dbReference type="SAM" id="Phobius"/>
    </source>
</evidence>
<dbReference type="AlphaFoldDB" id="A0A494VWR5"/>
<gene>
    <name evidence="2" type="ORF">HYN43_010465</name>
</gene>
<sequence length="124" mass="13920">MKQAAKVSAYIYATVMFIFGIQHFMYADFVATLVPGWIPFHLFWVYFTALALMSSAVSIYIGICAKWGCLLLACMIWVFILTIHIPLLINSHFDGGKITNALKDTGLASCAFILAWIYQQEGIK</sequence>
<feature type="transmembrane region" description="Helical" evidence="1">
    <location>
        <begin position="7"/>
        <end position="26"/>
    </location>
</feature>
<accession>A0A494VWR5</accession>
<reference evidence="2 3" key="1">
    <citation type="submission" date="2018-10" db="EMBL/GenBank/DDBJ databases">
        <title>Genome sequencing of Mucilaginibacter sp. HYN0043.</title>
        <authorList>
            <person name="Kim M."/>
            <person name="Yi H."/>
        </authorList>
    </citation>
    <scope>NUCLEOTIDE SEQUENCE [LARGE SCALE GENOMIC DNA]</scope>
    <source>
        <strain evidence="2 3">HYN0043</strain>
    </source>
</reference>
<feature type="transmembrane region" description="Helical" evidence="1">
    <location>
        <begin position="70"/>
        <end position="89"/>
    </location>
</feature>
<dbReference type="RefSeq" id="WP_119411643.1">
    <property type="nucleotide sequence ID" value="NZ_CP032869.1"/>
</dbReference>
<keyword evidence="1" id="KW-1133">Transmembrane helix</keyword>
<dbReference type="KEGG" id="muh:HYN43_010465"/>
<organism evidence="2 3">
    <name type="scientific">Mucilaginibacter celer</name>
    <dbReference type="NCBI Taxonomy" id="2305508"/>
    <lineage>
        <taxon>Bacteria</taxon>
        <taxon>Pseudomonadati</taxon>
        <taxon>Bacteroidota</taxon>
        <taxon>Sphingobacteriia</taxon>
        <taxon>Sphingobacteriales</taxon>
        <taxon>Sphingobacteriaceae</taxon>
        <taxon>Mucilaginibacter</taxon>
    </lineage>
</organism>
<evidence type="ECO:0000313" key="3">
    <source>
        <dbReference type="Proteomes" id="UP000270046"/>
    </source>
</evidence>
<keyword evidence="3" id="KW-1185">Reference proteome</keyword>
<keyword evidence="1" id="KW-0812">Transmembrane</keyword>
<evidence type="ECO:0000313" key="2">
    <source>
        <dbReference type="EMBL" id="AYL95685.1"/>
    </source>
</evidence>
<proteinExistence type="predicted"/>
<keyword evidence="1" id="KW-0472">Membrane</keyword>
<feature type="transmembrane region" description="Helical" evidence="1">
    <location>
        <begin position="38"/>
        <end position="63"/>
    </location>
</feature>
<name>A0A494VWR5_9SPHI</name>
<dbReference type="OrthoDB" id="1122300at2"/>